<evidence type="ECO:0000313" key="2">
    <source>
        <dbReference type="EMBL" id="KAJ7736984.1"/>
    </source>
</evidence>
<feature type="compositionally biased region" description="Basic residues" evidence="1">
    <location>
        <begin position="12"/>
        <end position="33"/>
    </location>
</feature>
<sequence>MARNNDAEKPPTRKRAPTLKAKAALKKKNKGKKKADESSDDSEIEDGGPPVPNFKYIDIDWKDPALSEKLIALVMENKYIKQALYPPCGPNASTTNGGGKTKVNPQWQLSVLLLGDLPKYKEVIAACDTPKKQLGYANRIKNRMQTMAKITHGFDTEMGQTGAGIQHSSEIDMSVTNQFTTKWAEISAGCPWFFDMRNLIVQRPNLVPAGLGHSSTGFDAGVVMPGLAAVDDDGDEDAKEEADEDDTSSIPFSRWGWEPTPEPDAGRLGKRSFSEIDGEGGEDGLAGSSDDYNPSSPVISESALLDDLAEPDNLEKVKAKGQETHHKNTAKPSTSTPTVTPAPSAQKPAKKSKIAEFSEIAKNEEKTRQKEIELASLRTRQAIETTAVKARLIEQREEGRRQEKKGRQEERMEPPLVNPSPDMSRVLTCLAPTKSKGTQVHSTVEI</sequence>
<feature type="compositionally biased region" description="Basic and acidic residues" evidence="1">
    <location>
        <begin position="313"/>
        <end position="326"/>
    </location>
</feature>
<dbReference type="AlphaFoldDB" id="A0AAD7I8A2"/>
<protein>
    <submittedName>
        <fullName evidence="2">Uncharacterized protein</fullName>
    </submittedName>
</protein>
<proteinExistence type="predicted"/>
<reference evidence="2" key="1">
    <citation type="submission" date="2023-03" db="EMBL/GenBank/DDBJ databases">
        <title>Massive genome expansion in bonnet fungi (Mycena s.s.) driven by repeated elements and novel gene families across ecological guilds.</title>
        <authorList>
            <consortium name="Lawrence Berkeley National Laboratory"/>
            <person name="Harder C.B."/>
            <person name="Miyauchi S."/>
            <person name="Viragh M."/>
            <person name="Kuo A."/>
            <person name="Thoen E."/>
            <person name="Andreopoulos B."/>
            <person name="Lu D."/>
            <person name="Skrede I."/>
            <person name="Drula E."/>
            <person name="Henrissat B."/>
            <person name="Morin E."/>
            <person name="Kohler A."/>
            <person name="Barry K."/>
            <person name="LaButti K."/>
            <person name="Morin E."/>
            <person name="Salamov A."/>
            <person name="Lipzen A."/>
            <person name="Mereny Z."/>
            <person name="Hegedus B."/>
            <person name="Baldrian P."/>
            <person name="Stursova M."/>
            <person name="Weitz H."/>
            <person name="Taylor A."/>
            <person name="Grigoriev I.V."/>
            <person name="Nagy L.G."/>
            <person name="Martin F."/>
            <person name="Kauserud H."/>
        </authorList>
    </citation>
    <scope>NUCLEOTIDE SEQUENCE</scope>
    <source>
        <strain evidence="2">CBHHK188m</strain>
    </source>
</reference>
<feature type="region of interest" description="Disordered" evidence="1">
    <location>
        <begin position="393"/>
        <end position="424"/>
    </location>
</feature>
<feature type="region of interest" description="Disordered" evidence="1">
    <location>
        <begin position="227"/>
        <end position="353"/>
    </location>
</feature>
<accession>A0AAD7I8A2</accession>
<feature type="compositionally biased region" description="Low complexity" evidence="1">
    <location>
        <begin position="330"/>
        <end position="347"/>
    </location>
</feature>
<feature type="compositionally biased region" description="Polar residues" evidence="1">
    <location>
        <begin position="290"/>
        <end position="299"/>
    </location>
</feature>
<evidence type="ECO:0000256" key="1">
    <source>
        <dbReference type="SAM" id="MobiDB-lite"/>
    </source>
</evidence>
<feature type="region of interest" description="Disordered" evidence="1">
    <location>
        <begin position="1"/>
        <end position="49"/>
    </location>
</feature>
<dbReference type="Proteomes" id="UP001215280">
    <property type="component" value="Unassembled WGS sequence"/>
</dbReference>
<feature type="compositionally biased region" description="Basic and acidic residues" evidence="1">
    <location>
        <begin position="393"/>
        <end position="413"/>
    </location>
</feature>
<comment type="caution">
    <text evidence="2">The sequence shown here is derived from an EMBL/GenBank/DDBJ whole genome shotgun (WGS) entry which is preliminary data.</text>
</comment>
<organism evidence="2 3">
    <name type="scientific">Mycena maculata</name>
    <dbReference type="NCBI Taxonomy" id="230809"/>
    <lineage>
        <taxon>Eukaryota</taxon>
        <taxon>Fungi</taxon>
        <taxon>Dikarya</taxon>
        <taxon>Basidiomycota</taxon>
        <taxon>Agaricomycotina</taxon>
        <taxon>Agaricomycetes</taxon>
        <taxon>Agaricomycetidae</taxon>
        <taxon>Agaricales</taxon>
        <taxon>Marasmiineae</taxon>
        <taxon>Mycenaceae</taxon>
        <taxon>Mycena</taxon>
    </lineage>
</organism>
<gene>
    <name evidence="2" type="ORF">DFH07DRAFT_985799</name>
</gene>
<keyword evidence="3" id="KW-1185">Reference proteome</keyword>
<evidence type="ECO:0000313" key="3">
    <source>
        <dbReference type="Proteomes" id="UP001215280"/>
    </source>
</evidence>
<dbReference type="EMBL" id="JARJLG010000146">
    <property type="protein sequence ID" value="KAJ7736984.1"/>
    <property type="molecule type" value="Genomic_DNA"/>
</dbReference>
<feature type="compositionally biased region" description="Acidic residues" evidence="1">
    <location>
        <begin position="230"/>
        <end position="247"/>
    </location>
</feature>
<name>A0AAD7I8A2_9AGAR</name>
<feature type="compositionally biased region" description="Basic and acidic residues" evidence="1">
    <location>
        <begin position="1"/>
        <end position="11"/>
    </location>
</feature>